<protein>
    <submittedName>
        <fullName evidence="1">Uncharacterized protein</fullName>
    </submittedName>
</protein>
<reference evidence="1 2" key="1">
    <citation type="submission" date="2018-06" db="EMBL/GenBank/DDBJ databases">
        <authorList>
            <consortium name="Pathogen Informatics"/>
            <person name="Doyle S."/>
        </authorList>
    </citation>
    <scope>NUCLEOTIDE SEQUENCE [LARGE SCALE GENOMIC DNA]</scope>
    <source>
        <strain evidence="1 2">NCTC10571</strain>
    </source>
</reference>
<accession>A0A378NS44</accession>
<dbReference type="RefSeq" id="WP_115151576.1">
    <property type="nucleotide sequence ID" value="NZ_UGPP01000001.1"/>
</dbReference>
<dbReference type="Proteomes" id="UP000255234">
    <property type="component" value="Unassembled WGS sequence"/>
</dbReference>
<gene>
    <name evidence="1" type="ORF">NCTC10571_01366</name>
</gene>
<organism evidence="1 2">
    <name type="scientific">Megamonas hypermegale</name>
    <dbReference type="NCBI Taxonomy" id="158847"/>
    <lineage>
        <taxon>Bacteria</taxon>
        <taxon>Bacillati</taxon>
        <taxon>Bacillota</taxon>
        <taxon>Negativicutes</taxon>
        <taxon>Selenomonadales</taxon>
        <taxon>Selenomonadaceae</taxon>
        <taxon>Megamonas</taxon>
    </lineage>
</organism>
<dbReference type="EMBL" id="UGPP01000001">
    <property type="protein sequence ID" value="STY71210.1"/>
    <property type="molecule type" value="Genomic_DNA"/>
</dbReference>
<dbReference type="AlphaFoldDB" id="A0A378NS44"/>
<evidence type="ECO:0000313" key="1">
    <source>
        <dbReference type="EMBL" id="STY71210.1"/>
    </source>
</evidence>
<evidence type="ECO:0000313" key="2">
    <source>
        <dbReference type="Proteomes" id="UP000255234"/>
    </source>
</evidence>
<sequence>MEEDKILYVKKVSMKEVICVEVVKTDEHDKAYTITNYFTKDGKLIGETSLKEADIAYKKFLEKLNKKSE</sequence>
<proteinExistence type="predicted"/>
<name>A0A378NS44_9FIRM</name>